<organism evidence="1">
    <name type="scientific">marine sediment metagenome</name>
    <dbReference type="NCBI Taxonomy" id="412755"/>
    <lineage>
        <taxon>unclassified sequences</taxon>
        <taxon>metagenomes</taxon>
        <taxon>ecological metagenomes</taxon>
    </lineage>
</organism>
<sequence length="103" mass="11344">MNLSKQRYDGKHRVTRIFLDDYLRLKGLSQRTGQSMAEALHTIITRDWAMAQSVKPVTSVRIPVPITTRAHALPMAKAVIGSTNVKLRVAVAKGGSSNGFKQV</sequence>
<name>X1JHD4_9ZZZZ</name>
<evidence type="ECO:0000313" key="1">
    <source>
        <dbReference type="EMBL" id="GAH94101.1"/>
    </source>
</evidence>
<gene>
    <name evidence="1" type="ORF">S06H3_03784</name>
</gene>
<proteinExistence type="predicted"/>
<accession>X1JHD4</accession>
<reference evidence="1" key="1">
    <citation type="journal article" date="2014" name="Front. Microbiol.">
        <title>High frequency of phylogenetically diverse reductive dehalogenase-homologous genes in deep subseafloor sedimentary metagenomes.</title>
        <authorList>
            <person name="Kawai M."/>
            <person name="Futagami T."/>
            <person name="Toyoda A."/>
            <person name="Takaki Y."/>
            <person name="Nishi S."/>
            <person name="Hori S."/>
            <person name="Arai W."/>
            <person name="Tsubouchi T."/>
            <person name="Morono Y."/>
            <person name="Uchiyama I."/>
            <person name="Ito T."/>
            <person name="Fujiyama A."/>
            <person name="Inagaki F."/>
            <person name="Takami H."/>
        </authorList>
    </citation>
    <scope>NUCLEOTIDE SEQUENCE</scope>
    <source>
        <strain evidence="1">Expedition CK06-06</strain>
    </source>
</reference>
<protein>
    <submittedName>
        <fullName evidence="1">Uncharacterized protein</fullName>
    </submittedName>
</protein>
<dbReference type="AlphaFoldDB" id="X1JHD4"/>
<dbReference type="EMBL" id="BARV01001269">
    <property type="protein sequence ID" value="GAH94101.1"/>
    <property type="molecule type" value="Genomic_DNA"/>
</dbReference>
<comment type="caution">
    <text evidence="1">The sequence shown here is derived from an EMBL/GenBank/DDBJ whole genome shotgun (WGS) entry which is preliminary data.</text>
</comment>